<evidence type="ECO:0000313" key="7">
    <source>
        <dbReference type="EMBL" id="MFC4265964.1"/>
    </source>
</evidence>
<evidence type="ECO:0000256" key="2">
    <source>
        <dbReference type="ARBA" id="ARBA00022679"/>
    </source>
</evidence>
<dbReference type="Proteomes" id="UP001595773">
    <property type="component" value="Unassembled WGS sequence"/>
</dbReference>
<evidence type="ECO:0000256" key="4">
    <source>
        <dbReference type="ARBA" id="ARBA00024732"/>
    </source>
</evidence>
<comment type="caution">
    <text evidence="7">The sequence shown here is derived from an EMBL/GenBank/DDBJ whole genome shotgun (WGS) entry which is preliminary data.</text>
</comment>
<feature type="site" description="Lowers pKa of active site Cys" evidence="5">
    <location>
        <position position="144"/>
    </location>
</feature>
<comment type="function">
    <text evidence="4 5">Catalyzes the transfer of endogenously produced octanoic acid from octanoyl-acyl-carrier-protein onto the lipoyl domains of lipoate-dependent enzymes. Lipoyl-ACP can also act as a substrate although octanoyl-ACP is likely to be the physiological substrate.</text>
</comment>
<feature type="binding site" evidence="5">
    <location>
        <begin position="75"/>
        <end position="82"/>
    </location>
    <ligand>
        <name>substrate</name>
    </ligand>
</feature>
<evidence type="ECO:0000256" key="1">
    <source>
        <dbReference type="ARBA" id="ARBA00004821"/>
    </source>
</evidence>
<dbReference type="PROSITE" id="PS51733">
    <property type="entry name" value="BPL_LPL_CATALYTIC"/>
    <property type="match status" value="1"/>
</dbReference>
<accession>A0ABV8R3R8</accession>
<reference evidence="8" key="1">
    <citation type="journal article" date="2019" name="Int. J. Syst. Evol. Microbiol.">
        <title>The Global Catalogue of Microorganisms (GCM) 10K type strain sequencing project: providing services to taxonomists for standard genome sequencing and annotation.</title>
        <authorList>
            <consortium name="The Broad Institute Genomics Platform"/>
            <consortium name="The Broad Institute Genome Sequencing Center for Infectious Disease"/>
            <person name="Wu L."/>
            <person name="Ma J."/>
        </authorList>
    </citation>
    <scope>NUCLEOTIDE SEQUENCE [LARGE SCALE GENOMIC DNA]</scope>
    <source>
        <strain evidence="8">CGMCC 1.10698</strain>
    </source>
</reference>
<dbReference type="PANTHER" id="PTHR10993:SF7">
    <property type="entry name" value="LIPOYLTRANSFERASE 2, MITOCHONDRIAL-RELATED"/>
    <property type="match status" value="1"/>
</dbReference>
<feature type="domain" description="BPL/LPL catalytic" evidence="6">
    <location>
        <begin position="37"/>
        <end position="217"/>
    </location>
</feature>
<dbReference type="EC" id="2.3.1.181" evidence="5"/>
<evidence type="ECO:0000256" key="5">
    <source>
        <dbReference type="HAMAP-Rule" id="MF_00013"/>
    </source>
</evidence>
<keyword evidence="8" id="KW-1185">Reference proteome</keyword>
<dbReference type="EMBL" id="JBHSCQ010000016">
    <property type="protein sequence ID" value="MFC4265964.1"/>
    <property type="molecule type" value="Genomic_DNA"/>
</dbReference>
<dbReference type="NCBIfam" id="NF010925">
    <property type="entry name" value="PRK14345.1"/>
    <property type="match status" value="1"/>
</dbReference>
<protein>
    <recommendedName>
        <fullName evidence="5">Octanoyltransferase</fullName>
        <ecNumber evidence="5">2.3.1.181</ecNumber>
    </recommendedName>
    <alternativeName>
        <fullName evidence="5">Lipoate-protein ligase B</fullName>
    </alternativeName>
    <alternativeName>
        <fullName evidence="5">Lipoyl/octanoyl transferase</fullName>
    </alternativeName>
    <alternativeName>
        <fullName evidence="5">Octanoyl-[acyl-carrier-protein]-protein N-octanoyltransferase</fullName>
    </alternativeName>
</protein>
<gene>
    <name evidence="5 7" type="primary">lipB</name>
    <name evidence="7" type="ORF">ACFOW9_10170</name>
</gene>
<dbReference type="CDD" id="cd16444">
    <property type="entry name" value="LipB"/>
    <property type="match status" value="1"/>
</dbReference>
<comment type="pathway">
    <text evidence="1 5">Protein modification; protein lipoylation via endogenous pathway; protein N(6)-(lipoyl)lysine from octanoyl-[acyl-carrier-protein]: step 1/2.</text>
</comment>
<feature type="binding site" evidence="5">
    <location>
        <begin position="147"/>
        <end position="149"/>
    </location>
    <ligand>
        <name>substrate</name>
    </ligand>
</feature>
<dbReference type="SUPFAM" id="SSF55681">
    <property type="entry name" value="Class II aaRS and biotin synthetases"/>
    <property type="match status" value="1"/>
</dbReference>
<dbReference type="InterPro" id="IPR045864">
    <property type="entry name" value="aa-tRNA-synth_II/BPL/LPL"/>
</dbReference>
<feature type="binding site" evidence="5">
    <location>
        <begin position="160"/>
        <end position="162"/>
    </location>
    <ligand>
        <name>substrate</name>
    </ligand>
</feature>
<sequence>MSYMTVEFTEVGFAPDFVDYSSAWDQQRTVHDAVVAHTVGNSVLLLEHSAVYTAGKRTEAHERPFDGTPVVNVDRGGKLTWHGPGQLVMYPIVRLKDAHGIREYVYALEEIIIETLAAFGVSGVRVDGRAGIWLLADATNVERKIAAIGIRVHDGVTMHGIAINANNDLSPYAQIIACGITDAGTTTIAAETGNDVDPIALVPVLKAATNRFLGPLLEDPATAGTSPESEITGAALTQAPVEGALA</sequence>
<dbReference type="Pfam" id="PF21948">
    <property type="entry name" value="LplA-B_cat"/>
    <property type="match status" value="1"/>
</dbReference>
<dbReference type="NCBIfam" id="TIGR00214">
    <property type="entry name" value="lipB"/>
    <property type="match status" value="1"/>
</dbReference>
<evidence type="ECO:0000259" key="6">
    <source>
        <dbReference type="PROSITE" id="PS51733"/>
    </source>
</evidence>
<keyword evidence="2 5" id="KW-0808">Transferase</keyword>
<name>A0ABV8R3R8_9MICC</name>
<keyword evidence="5" id="KW-0963">Cytoplasm</keyword>
<proteinExistence type="inferred from homology"/>
<comment type="subcellular location">
    <subcellularLocation>
        <location evidence="5">Cytoplasm</location>
    </subcellularLocation>
</comment>
<dbReference type="Gene3D" id="3.30.930.10">
    <property type="entry name" value="Bira Bifunctional Protein, Domain 2"/>
    <property type="match status" value="1"/>
</dbReference>
<dbReference type="PROSITE" id="PS01313">
    <property type="entry name" value="LIPB"/>
    <property type="match status" value="1"/>
</dbReference>
<dbReference type="InterPro" id="IPR004143">
    <property type="entry name" value="BPL_LPL_catalytic"/>
</dbReference>
<keyword evidence="3 5" id="KW-0012">Acyltransferase</keyword>
<feature type="active site" description="Acyl-thioester intermediate" evidence="5">
    <location>
        <position position="178"/>
    </location>
</feature>
<dbReference type="InterPro" id="IPR000544">
    <property type="entry name" value="Octanoyltransferase"/>
</dbReference>
<dbReference type="InterPro" id="IPR020605">
    <property type="entry name" value="Octanoyltransferase_CS"/>
</dbReference>
<comment type="miscellaneous">
    <text evidence="5">In the reaction, the free carboxyl group of octanoic acid is attached via an amide linkage to the epsilon-amino group of a specific lysine residue of lipoyl domains of lipoate-dependent enzymes.</text>
</comment>
<organism evidence="7 8">
    <name type="scientific">Arthrobacter cryoconiti</name>
    <dbReference type="NCBI Taxonomy" id="748907"/>
    <lineage>
        <taxon>Bacteria</taxon>
        <taxon>Bacillati</taxon>
        <taxon>Actinomycetota</taxon>
        <taxon>Actinomycetes</taxon>
        <taxon>Micrococcales</taxon>
        <taxon>Micrococcaceae</taxon>
        <taxon>Arthrobacter</taxon>
    </lineage>
</organism>
<dbReference type="RefSeq" id="WP_326832779.1">
    <property type="nucleotide sequence ID" value="NZ_BAABLL010000006.1"/>
</dbReference>
<evidence type="ECO:0000256" key="3">
    <source>
        <dbReference type="ARBA" id="ARBA00023315"/>
    </source>
</evidence>
<dbReference type="GO" id="GO:0033819">
    <property type="term" value="F:lipoyl(octanoyl) transferase activity"/>
    <property type="evidence" value="ECO:0007669"/>
    <property type="project" value="UniProtKB-EC"/>
</dbReference>
<evidence type="ECO:0000313" key="8">
    <source>
        <dbReference type="Proteomes" id="UP001595773"/>
    </source>
</evidence>
<dbReference type="PANTHER" id="PTHR10993">
    <property type="entry name" value="OCTANOYLTRANSFERASE"/>
    <property type="match status" value="1"/>
</dbReference>
<comment type="similarity">
    <text evidence="5">Belongs to the LipB family.</text>
</comment>
<dbReference type="HAMAP" id="MF_00013">
    <property type="entry name" value="LipB"/>
    <property type="match status" value="1"/>
</dbReference>
<comment type="catalytic activity">
    <reaction evidence="5">
        <text>octanoyl-[ACP] + L-lysyl-[protein] = N(6)-octanoyl-L-lysyl-[protein] + holo-[ACP] + H(+)</text>
        <dbReference type="Rhea" id="RHEA:17665"/>
        <dbReference type="Rhea" id="RHEA-COMP:9636"/>
        <dbReference type="Rhea" id="RHEA-COMP:9685"/>
        <dbReference type="Rhea" id="RHEA-COMP:9752"/>
        <dbReference type="Rhea" id="RHEA-COMP:9928"/>
        <dbReference type="ChEBI" id="CHEBI:15378"/>
        <dbReference type="ChEBI" id="CHEBI:29969"/>
        <dbReference type="ChEBI" id="CHEBI:64479"/>
        <dbReference type="ChEBI" id="CHEBI:78463"/>
        <dbReference type="ChEBI" id="CHEBI:78809"/>
        <dbReference type="EC" id="2.3.1.181"/>
    </reaction>
</comment>